<organism evidence="1 2">
    <name type="scientific">Ganoderma sinense ZZ0214-1</name>
    <dbReference type="NCBI Taxonomy" id="1077348"/>
    <lineage>
        <taxon>Eukaryota</taxon>
        <taxon>Fungi</taxon>
        <taxon>Dikarya</taxon>
        <taxon>Basidiomycota</taxon>
        <taxon>Agaricomycotina</taxon>
        <taxon>Agaricomycetes</taxon>
        <taxon>Polyporales</taxon>
        <taxon>Polyporaceae</taxon>
        <taxon>Ganoderma</taxon>
    </lineage>
</organism>
<name>A0A2G8SBT0_9APHY</name>
<dbReference type="AlphaFoldDB" id="A0A2G8SBT0"/>
<dbReference type="EMBL" id="AYKW01000012">
    <property type="protein sequence ID" value="PIL31225.1"/>
    <property type="molecule type" value="Genomic_DNA"/>
</dbReference>
<accession>A0A2G8SBT0</accession>
<comment type="caution">
    <text evidence="1">The sequence shown here is derived from an EMBL/GenBank/DDBJ whole genome shotgun (WGS) entry which is preliminary data.</text>
</comment>
<protein>
    <submittedName>
        <fullName evidence="1">Uncharacterized protein</fullName>
    </submittedName>
</protein>
<dbReference type="Proteomes" id="UP000230002">
    <property type="component" value="Unassembled WGS sequence"/>
</dbReference>
<evidence type="ECO:0000313" key="1">
    <source>
        <dbReference type="EMBL" id="PIL31225.1"/>
    </source>
</evidence>
<keyword evidence="2" id="KW-1185">Reference proteome</keyword>
<reference evidence="1 2" key="1">
    <citation type="journal article" date="2015" name="Sci. Rep.">
        <title>Chromosome-level genome map provides insights into diverse defense mechanisms in the medicinal fungus Ganoderma sinense.</title>
        <authorList>
            <person name="Zhu Y."/>
            <person name="Xu J."/>
            <person name="Sun C."/>
            <person name="Zhou S."/>
            <person name="Xu H."/>
            <person name="Nelson D.R."/>
            <person name="Qian J."/>
            <person name="Song J."/>
            <person name="Luo H."/>
            <person name="Xiang L."/>
            <person name="Li Y."/>
            <person name="Xu Z."/>
            <person name="Ji A."/>
            <person name="Wang L."/>
            <person name="Lu S."/>
            <person name="Hayward A."/>
            <person name="Sun W."/>
            <person name="Li X."/>
            <person name="Schwartz D.C."/>
            <person name="Wang Y."/>
            <person name="Chen S."/>
        </authorList>
    </citation>
    <scope>NUCLEOTIDE SEQUENCE [LARGE SCALE GENOMIC DNA]</scope>
    <source>
        <strain evidence="1 2">ZZ0214-1</strain>
    </source>
</reference>
<proteinExistence type="predicted"/>
<evidence type="ECO:0000313" key="2">
    <source>
        <dbReference type="Proteomes" id="UP000230002"/>
    </source>
</evidence>
<sequence length="353" mass="39332">MPNPTGVNGYDNGTVPPENELVAALQQYAREQLSLERRIQRLGADLGYHIKKGKLKQLNRRYNIPTSRKPPPLPIATTLVCAEMVTDLHKRRGPDAVKSRLALQGFNLPRSVIRAVMHDNDDIGPNVRNPQSKGRKIVRVIPIQVTFDGGSETPDMKGIQTALRNAFAPHLKDSNLPPFMPLPSTRNIVIENLWSRWLTHSGLNVQTTLLEGKTNGIFNAGDNIDINLFQWLWSQIVQIELNGFTAYWNSHRVRTQKDKLMPSGSTPNDFFATPEQWGGQDCGIPVDIIVVEALRKELKMPHADVYKFVSDEFRLAAEEAYATIGSPALTVESGWAIFAQMKAALSTVFASGM</sequence>
<gene>
    <name evidence="1" type="ORF">GSI_05923</name>
</gene>
<dbReference type="OrthoDB" id="5392716at2759"/>
<dbReference type="STRING" id="1077348.A0A2G8SBT0"/>